<feature type="compositionally biased region" description="Basic and acidic residues" evidence="1">
    <location>
        <begin position="21"/>
        <end position="35"/>
    </location>
</feature>
<evidence type="ECO:0000256" key="1">
    <source>
        <dbReference type="SAM" id="MobiDB-lite"/>
    </source>
</evidence>
<feature type="region of interest" description="Disordered" evidence="1">
    <location>
        <begin position="18"/>
        <end position="39"/>
    </location>
</feature>
<evidence type="ECO:0000313" key="2">
    <source>
        <dbReference type="EMBL" id="GBP58354.1"/>
    </source>
</evidence>
<keyword evidence="3" id="KW-1185">Reference proteome</keyword>
<feature type="region of interest" description="Disordered" evidence="1">
    <location>
        <begin position="65"/>
        <end position="88"/>
    </location>
</feature>
<gene>
    <name evidence="2" type="ORF">EVAR_40922_1</name>
</gene>
<dbReference type="EMBL" id="BGZK01000733">
    <property type="protein sequence ID" value="GBP58354.1"/>
    <property type="molecule type" value="Genomic_DNA"/>
</dbReference>
<name>A0A4C1X7N6_EUMVA</name>
<reference evidence="2 3" key="1">
    <citation type="journal article" date="2019" name="Commun. Biol.">
        <title>The bagworm genome reveals a unique fibroin gene that provides high tensile strength.</title>
        <authorList>
            <person name="Kono N."/>
            <person name="Nakamura H."/>
            <person name="Ohtoshi R."/>
            <person name="Tomita M."/>
            <person name="Numata K."/>
            <person name="Arakawa K."/>
        </authorList>
    </citation>
    <scope>NUCLEOTIDE SEQUENCE [LARGE SCALE GENOMIC DNA]</scope>
</reference>
<comment type="caution">
    <text evidence="2">The sequence shown here is derived from an EMBL/GenBank/DDBJ whole genome shotgun (WGS) entry which is preliminary data.</text>
</comment>
<protein>
    <submittedName>
        <fullName evidence="2">Uncharacterized protein</fullName>
    </submittedName>
</protein>
<dbReference type="AlphaFoldDB" id="A0A4C1X7N6"/>
<sequence length="88" mass="9704">MKIGTECDTGVKNNIATKCKPGPEVETRRGSEPEQNRNWNAVQKSALDTHVGLVRSYDTAHTHLGEIYAPRRERGGRGEDSKPTGEGR</sequence>
<proteinExistence type="predicted"/>
<evidence type="ECO:0000313" key="3">
    <source>
        <dbReference type="Proteomes" id="UP000299102"/>
    </source>
</evidence>
<dbReference type="Proteomes" id="UP000299102">
    <property type="component" value="Unassembled WGS sequence"/>
</dbReference>
<organism evidence="2 3">
    <name type="scientific">Eumeta variegata</name>
    <name type="common">Bagworm moth</name>
    <name type="synonym">Eumeta japonica</name>
    <dbReference type="NCBI Taxonomy" id="151549"/>
    <lineage>
        <taxon>Eukaryota</taxon>
        <taxon>Metazoa</taxon>
        <taxon>Ecdysozoa</taxon>
        <taxon>Arthropoda</taxon>
        <taxon>Hexapoda</taxon>
        <taxon>Insecta</taxon>
        <taxon>Pterygota</taxon>
        <taxon>Neoptera</taxon>
        <taxon>Endopterygota</taxon>
        <taxon>Lepidoptera</taxon>
        <taxon>Glossata</taxon>
        <taxon>Ditrysia</taxon>
        <taxon>Tineoidea</taxon>
        <taxon>Psychidae</taxon>
        <taxon>Oiketicinae</taxon>
        <taxon>Eumeta</taxon>
    </lineage>
</organism>
<accession>A0A4C1X7N6</accession>